<dbReference type="PANTHER" id="PTHR35354">
    <property type="entry name" value="RGD1561648"/>
    <property type="match status" value="1"/>
</dbReference>
<dbReference type="Pfam" id="PF15087">
    <property type="entry name" value="DUF4551"/>
    <property type="match status" value="2"/>
</dbReference>
<feature type="compositionally biased region" description="Polar residues" evidence="1">
    <location>
        <begin position="164"/>
        <end position="184"/>
    </location>
</feature>
<feature type="region of interest" description="Disordered" evidence="1">
    <location>
        <begin position="118"/>
        <end position="147"/>
    </location>
</feature>
<feature type="compositionally biased region" description="Polar residues" evidence="1">
    <location>
        <begin position="137"/>
        <end position="147"/>
    </location>
</feature>
<reference evidence="2 3" key="1">
    <citation type="journal article" date="2017" name="Nat. Ecol. Evol.">
        <title>Scallop genome provides insights into evolution of bilaterian karyotype and development.</title>
        <authorList>
            <person name="Wang S."/>
            <person name="Zhang J."/>
            <person name="Jiao W."/>
            <person name="Li J."/>
            <person name="Xun X."/>
            <person name="Sun Y."/>
            <person name="Guo X."/>
            <person name="Huan P."/>
            <person name="Dong B."/>
            <person name="Zhang L."/>
            <person name="Hu X."/>
            <person name="Sun X."/>
            <person name="Wang J."/>
            <person name="Zhao C."/>
            <person name="Wang Y."/>
            <person name="Wang D."/>
            <person name="Huang X."/>
            <person name="Wang R."/>
            <person name="Lv J."/>
            <person name="Li Y."/>
            <person name="Zhang Z."/>
            <person name="Liu B."/>
            <person name="Lu W."/>
            <person name="Hui Y."/>
            <person name="Liang J."/>
            <person name="Zhou Z."/>
            <person name="Hou R."/>
            <person name="Li X."/>
            <person name="Liu Y."/>
            <person name="Li H."/>
            <person name="Ning X."/>
            <person name="Lin Y."/>
            <person name="Zhao L."/>
            <person name="Xing Q."/>
            <person name="Dou J."/>
            <person name="Li Y."/>
            <person name="Mao J."/>
            <person name="Guo H."/>
            <person name="Dou H."/>
            <person name="Li T."/>
            <person name="Mu C."/>
            <person name="Jiang W."/>
            <person name="Fu Q."/>
            <person name="Fu X."/>
            <person name="Miao Y."/>
            <person name="Liu J."/>
            <person name="Yu Q."/>
            <person name="Li R."/>
            <person name="Liao H."/>
            <person name="Li X."/>
            <person name="Kong Y."/>
            <person name="Jiang Z."/>
            <person name="Chourrout D."/>
            <person name="Li R."/>
            <person name="Bao Z."/>
        </authorList>
    </citation>
    <scope>NUCLEOTIDE SEQUENCE [LARGE SCALE GENOMIC DNA]</scope>
    <source>
        <strain evidence="2 3">PY_sf001</strain>
    </source>
</reference>
<dbReference type="OrthoDB" id="6022562at2759"/>
<organism evidence="2 3">
    <name type="scientific">Mizuhopecten yessoensis</name>
    <name type="common">Japanese scallop</name>
    <name type="synonym">Patinopecten yessoensis</name>
    <dbReference type="NCBI Taxonomy" id="6573"/>
    <lineage>
        <taxon>Eukaryota</taxon>
        <taxon>Metazoa</taxon>
        <taxon>Spiralia</taxon>
        <taxon>Lophotrochozoa</taxon>
        <taxon>Mollusca</taxon>
        <taxon>Bivalvia</taxon>
        <taxon>Autobranchia</taxon>
        <taxon>Pteriomorphia</taxon>
        <taxon>Pectinida</taxon>
        <taxon>Pectinoidea</taxon>
        <taxon>Pectinidae</taxon>
        <taxon>Mizuhopecten</taxon>
    </lineage>
</organism>
<comment type="caution">
    <text evidence="2">The sequence shown here is derived from an EMBL/GenBank/DDBJ whole genome shotgun (WGS) entry which is preliminary data.</text>
</comment>
<dbReference type="AlphaFoldDB" id="A0A210PMS1"/>
<accession>A0A210PMS1</accession>
<feature type="compositionally biased region" description="Acidic residues" evidence="1">
    <location>
        <begin position="212"/>
        <end position="224"/>
    </location>
</feature>
<name>A0A210PMS1_MIZYE</name>
<dbReference type="PANTHER" id="PTHR35354:SF1">
    <property type="entry name" value="RGD1561648"/>
    <property type="match status" value="1"/>
</dbReference>
<keyword evidence="3" id="KW-1185">Reference proteome</keyword>
<gene>
    <name evidence="2" type="ORF">KP79_PYT12093</name>
</gene>
<feature type="compositionally biased region" description="Polar residues" evidence="1">
    <location>
        <begin position="225"/>
        <end position="238"/>
    </location>
</feature>
<feature type="compositionally biased region" description="Polar residues" evidence="1">
    <location>
        <begin position="427"/>
        <end position="440"/>
    </location>
</feature>
<dbReference type="Proteomes" id="UP000242188">
    <property type="component" value="Unassembled WGS sequence"/>
</dbReference>
<evidence type="ECO:0000313" key="2">
    <source>
        <dbReference type="EMBL" id="OWF37764.1"/>
    </source>
</evidence>
<dbReference type="EMBL" id="NEDP02005581">
    <property type="protein sequence ID" value="OWF37764.1"/>
    <property type="molecule type" value="Genomic_DNA"/>
</dbReference>
<feature type="region of interest" description="Disordered" evidence="1">
    <location>
        <begin position="164"/>
        <end position="195"/>
    </location>
</feature>
<sequence length="868" mass="97476">MARSGSESLFKKNTKLESYLKRNLSDEAFERVRAYESCIVVSEKENKAFKYVILGDESIYLTENPPKNLQESVYLKDIVAVELVNDFPEFLSGEERENTQHLSVTFWTTESVKRRSFKKGRKSPRLGSVSDLHGDRSNASTPLGYMSQESTNWSDDYGYATQSLSSLQVSRPDSRGSIGSNGKPTSIKKKKNRLVLGDSSDETLLKSLKEEMEEDGLEDIEENDGLSNSFSSSLQRTSSNKKRELPDPANSKSAFTNKDSDQSSQKGVSGETISLSGSVRSNRPLPPMVPKTAAFETLASPPSQTIVSNSSVEKSTINVGVDHSDDTRVIGTVEADDETPTCCCSKLFCFKNGKNQIFPFCSKKDATLEDSVKNANMLDSKESSYPEKIPLPDITLDSSSHEISALGSKGQRGSVPSLHEATRSRRSSITSNLRPPSRSGTPALESEPTFTRSVRIFHRDSAFLGNLANASYSDLGGSVNGLSAVGVEIPEKRKTILNIYLLNLHSPMLMLIRSAWSNYLIRLTMMLDPEYEKVFKSSVVRGSHNQREKMEMLFSQLKRELLNQENTMEDTFNLLNELRVATERNFALKKMFWKNADMFLFLVRQLQRYLPKSPINIHTDHGKLQRVDEFELVILLTEMLSLMFRESEIIPARIQTLRAERGKYVLDLLMVLTCSPEIPNKFSVPTRSTMSVGGSFKGGDGMSMDVDAEIEKQLVQFTKTGLAAVYELFLMAKQANWGYSEGNFFNIGWMVKVLEEIRTTEKFVDRVIQQMLKLLGPGRREVLNPVEGVLLYTQFSVIQTFLQYSPRLAAFIRSNYMEEFKYFVQIPAVSKKLPGAYPISVIIMPLIEAVMSKVLEKPTVAFPKSPRE</sequence>
<feature type="region of interest" description="Disordered" evidence="1">
    <location>
        <begin position="403"/>
        <end position="447"/>
    </location>
</feature>
<proteinExistence type="predicted"/>
<protein>
    <submittedName>
        <fullName evidence="2">Uncharacterized protein</fullName>
    </submittedName>
</protein>
<feature type="region of interest" description="Disordered" evidence="1">
    <location>
        <begin position="212"/>
        <end position="286"/>
    </location>
</feature>
<evidence type="ECO:0000313" key="3">
    <source>
        <dbReference type="Proteomes" id="UP000242188"/>
    </source>
</evidence>
<feature type="compositionally biased region" description="Polar residues" evidence="1">
    <location>
        <begin position="250"/>
        <end position="281"/>
    </location>
</feature>
<evidence type="ECO:0000256" key="1">
    <source>
        <dbReference type="SAM" id="MobiDB-lite"/>
    </source>
</evidence>
<dbReference type="InterPro" id="IPR027878">
    <property type="entry name" value="DUF4551"/>
</dbReference>